<name>A0A0L7LJR3_OPEBR</name>
<proteinExistence type="predicted"/>
<dbReference type="GO" id="GO:0005697">
    <property type="term" value="C:telomerase holoenzyme complex"/>
    <property type="evidence" value="ECO:0007669"/>
    <property type="project" value="TreeGrafter"/>
</dbReference>
<feature type="region of interest" description="Disordered" evidence="2">
    <location>
        <begin position="51"/>
        <end position="231"/>
    </location>
</feature>
<dbReference type="InterPro" id="IPR045153">
    <property type="entry name" value="Est1/Ebs1-like"/>
</dbReference>
<feature type="domain" description="DNA/RNA-binding" evidence="3">
    <location>
        <begin position="786"/>
        <end position="989"/>
    </location>
</feature>
<feature type="compositionally biased region" description="Polar residues" evidence="2">
    <location>
        <begin position="393"/>
        <end position="409"/>
    </location>
</feature>
<feature type="compositionally biased region" description="Polar residues" evidence="2">
    <location>
        <begin position="261"/>
        <end position="286"/>
    </location>
</feature>
<feature type="region of interest" description="Disordered" evidence="2">
    <location>
        <begin position="306"/>
        <end position="325"/>
    </location>
</feature>
<sequence length="1228" mass="136540">MDDDCKEYKRNKQQQRLYKPGSGPLRRSCYGFDTKMDTYSTDIVRREKYHNHYGSQNSVNDVNVGNRDHSAANMRQKKPEQQLYVAKSSDYCPDTDRLSIGPTRGHSTGQYNSRRAPNDSDKSYNSSTGKHSRGASRRDRKFENISVKEGPSSDLNYNRSFRQTSETRSISPSRYSKEQNSLDRNRDSRSMETSGGRHSSMAGGKPPSGRRNSAGYVSDTSRPKYTVNLDNIPPRFRKKYLEQSGHYSSKSVDQIHRDNHMSNPSIPPSSQEHYNSPGPNWSQTLPSRGRGRLRDSESFDREKFMNNYLRRNHDQHSRKSTPSGSYANLYDGHAFNNLHINEKTGTIDNNMDSQREITESASLNGISMRSNTASGTQMDPQKQESDNDHDISLQVQNHLNLKMSSSRGLKNNEKKPERNRKDSTASVHIEHEIIRKDSNVSIPYDSIPPNIRNRERRDSHRSNRSSTLGNSRDDLDRWRSLRSYSREQSSEGRDGSTNRATSPRDNDGFRVPSAVSRSAALNSSNQSPTPSAASVEPGAGGGLRRAKRRSGRKRSRASDAHPPPTAPAVPHAPPAPQNSSAPMNWREEILATKGSHDKQEPGHQRNRLNSTVSEKSNPDSGTPHPGLILLPQSAINHLQKDTNPSKVDMRMEQVKESSSRGGQGYEATDAARAARHRTLLQEVDRADAILQTHSIRGPLSLADHWQDADNIEHHFWKILYYNFIEVLRKSFTQIPLEDKPKIVKLINTIIEEGNIYFENLVQMLEKTYKFNIDDYINDNHILPPKGLGYLGLALISVQKLYVFLGDLARYKEQRRKLDAVYYYMRSLMSSNPFHSARESLLSLDAVDANSAVQGNRREVWVRASGHRTTTPRIDPQTEQLAAMSSVESFHECASQMLRQFRALLHRKPLPTPSARLLQLTALNMFAVESSAASLKDKNSNGERSGWLECALGVSLLMFGALLERCCALLPEPADTQQHTDALLLLPAIKTEDLEDDDSASASVSGPASLSEGSVAEGADALTRRLLRRKELLETRKATLDRQRERVQAIAGAPSQPYLFAVPLVVITELEGLQKCSRVGGNASAALSWVAGAGAGVRLATSLGSLLASRAFTDEREQLRSTNDDKVLATALNLHANLTAADSGGRRGGVRAARARGGAADGRPQPASEGAGGRAAYARPALLRAVGRLARCGEYHDRNLRVKALAAELPTRDLPSFVQWAGLHAAFAR</sequence>
<feature type="region of interest" description="Disordered" evidence="2">
    <location>
        <begin position="1142"/>
        <end position="1172"/>
    </location>
</feature>
<feature type="compositionally biased region" description="Basic and acidic residues" evidence="2">
    <location>
        <begin position="452"/>
        <end position="461"/>
    </location>
</feature>
<dbReference type="STRING" id="104452.A0A0L7LJR3"/>
<dbReference type="PANTHER" id="PTHR15696:SF0">
    <property type="entry name" value="TELOMERASE-BINDING PROTEIN EST1A"/>
    <property type="match status" value="1"/>
</dbReference>
<protein>
    <submittedName>
        <fullName evidence="4">Putative Telomerase-binding protein EST1A</fullName>
    </submittedName>
</protein>
<feature type="compositionally biased region" description="Basic residues" evidence="2">
    <location>
        <begin position="544"/>
        <end position="555"/>
    </location>
</feature>
<dbReference type="Proteomes" id="UP000037510">
    <property type="component" value="Unassembled WGS sequence"/>
</dbReference>
<gene>
    <name evidence="4" type="ORF">OBRU01_01326</name>
</gene>
<evidence type="ECO:0000256" key="2">
    <source>
        <dbReference type="SAM" id="MobiDB-lite"/>
    </source>
</evidence>
<feature type="compositionally biased region" description="Pro residues" evidence="2">
    <location>
        <begin position="561"/>
        <end position="576"/>
    </location>
</feature>
<feature type="compositionally biased region" description="Basic and acidic residues" evidence="2">
    <location>
        <begin position="381"/>
        <end position="391"/>
    </location>
</feature>
<dbReference type="InterPro" id="IPR018834">
    <property type="entry name" value="DNA/RNA-bd_Est1-type"/>
</dbReference>
<feature type="compositionally biased region" description="Polar residues" evidence="2">
    <location>
        <begin position="607"/>
        <end position="620"/>
    </location>
</feature>
<dbReference type="EMBL" id="JTDY01000807">
    <property type="protein sequence ID" value="KOB75803.1"/>
    <property type="molecule type" value="Genomic_DNA"/>
</dbReference>
<dbReference type="PANTHER" id="PTHR15696">
    <property type="entry name" value="SMG-7 SUPPRESSOR WITH MORPHOLOGICAL EFFECT ON GENITALIA PROTEIN 7"/>
    <property type="match status" value="1"/>
</dbReference>
<evidence type="ECO:0000313" key="5">
    <source>
        <dbReference type="Proteomes" id="UP000037510"/>
    </source>
</evidence>
<feature type="compositionally biased region" description="Polar residues" evidence="2">
    <location>
        <begin position="361"/>
        <end position="380"/>
    </location>
</feature>
<evidence type="ECO:0000313" key="4">
    <source>
        <dbReference type="EMBL" id="KOB75803.1"/>
    </source>
</evidence>
<feature type="compositionally biased region" description="Basic and acidic residues" evidence="2">
    <location>
        <begin position="410"/>
        <end position="438"/>
    </location>
</feature>
<reference evidence="4 5" key="1">
    <citation type="journal article" date="2015" name="Genome Biol. Evol.">
        <title>The genome of winter moth (Operophtera brumata) provides a genomic perspective on sexual dimorphism and phenology.</title>
        <authorList>
            <person name="Derks M.F."/>
            <person name="Smit S."/>
            <person name="Salis L."/>
            <person name="Schijlen E."/>
            <person name="Bossers A."/>
            <person name="Mateman C."/>
            <person name="Pijl A.S."/>
            <person name="de Ridder D."/>
            <person name="Groenen M.A."/>
            <person name="Visser M.E."/>
            <person name="Megens H.J."/>
        </authorList>
    </citation>
    <scope>NUCLEOTIDE SEQUENCE [LARGE SCALE GENOMIC DNA]</scope>
    <source>
        <strain evidence="4">WM2013NL</strain>
        <tissue evidence="4">Head and thorax</tissue>
    </source>
</reference>
<accession>A0A0L7LJR3</accession>
<feature type="compositionally biased region" description="Polar residues" evidence="2">
    <location>
        <begin position="153"/>
        <end position="174"/>
    </location>
</feature>
<feature type="compositionally biased region" description="Low complexity" evidence="2">
    <location>
        <begin position="1149"/>
        <end position="1162"/>
    </location>
</feature>
<evidence type="ECO:0000259" key="3">
    <source>
        <dbReference type="Pfam" id="PF10373"/>
    </source>
</evidence>
<keyword evidence="5" id="KW-1185">Reference proteome</keyword>
<feature type="compositionally biased region" description="Basic and acidic residues" evidence="2">
    <location>
        <begin position="175"/>
        <end position="190"/>
    </location>
</feature>
<dbReference type="GO" id="GO:0070034">
    <property type="term" value="F:telomerase RNA binding"/>
    <property type="evidence" value="ECO:0007669"/>
    <property type="project" value="TreeGrafter"/>
</dbReference>
<feature type="compositionally biased region" description="Polar residues" evidence="2">
    <location>
        <begin position="105"/>
        <end position="115"/>
    </location>
</feature>
<dbReference type="Gene3D" id="1.25.40.10">
    <property type="entry name" value="Tetratricopeptide repeat domain"/>
    <property type="match status" value="2"/>
</dbReference>
<comment type="caution">
    <text evidence="4">The sequence shown here is derived from an EMBL/GenBank/DDBJ whole genome shotgun (WGS) entry which is preliminary data.</text>
</comment>
<dbReference type="Pfam" id="PF10373">
    <property type="entry name" value="EST1_DNA_bind"/>
    <property type="match status" value="1"/>
</dbReference>
<keyword evidence="1" id="KW-0866">Nonsense-mediated mRNA decay</keyword>
<dbReference type="Gene3D" id="3.40.50.1010">
    <property type="entry name" value="5'-nuclease"/>
    <property type="match status" value="1"/>
</dbReference>
<organism evidence="4 5">
    <name type="scientific">Operophtera brumata</name>
    <name type="common">Winter moth</name>
    <name type="synonym">Phalaena brumata</name>
    <dbReference type="NCBI Taxonomy" id="104452"/>
    <lineage>
        <taxon>Eukaryota</taxon>
        <taxon>Metazoa</taxon>
        <taxon>Ecdysozoa</taxon>
        <taxon>Arthropoda</taxon>
        <taxon>Hexapoda</taxon>
        <taxon>Insecta</taxon>
        <taxon>Pterygota</taxon>
        <taxon>Neoptera</taxon>
        <taxon>Endopterygota</taxon>
        <taxon>Lepidoptera</taxon>
        <taxon>Glossata</taxon>
        <taxon>Ditrysia</taxon>
        <taxon>Geometroidea</taxon>
        <taxon>Geometridae</taxon>
        <taxon>Larentiinae</taxon>
        <taxon>Operophtera</taxon>
    </lineage>
</organism>
<feature type="region of interest" description="Disordered" evidence="2">
    <location>
        <begin position="1"/>
        <end position="31"/>
    </location>
</feature>
<feature type="compositionally biased region" description="Polar residues" evidence="2">
    <location>
        <begin position="53"/>
        <end position="63"/>
    </location>
</feature>
<dbReference type="AlphaFoldDB" id="A0A0L7LJR3"/>
<dbReference type="GO" id="GO:0042162">
    <property type="term" value="F:telomeric DNA binding"/>
    <property type="evidence" value="ECO:0007669"/>
    <property type="project" value="TreeGrafter"/>
</dbReference>
<dbReference type="GO" id="GO:0000184">
    <property type="term" value="P:nuclear-transcribed mRNA catabolic process, nonsense-mediated decay"/>
    <property type="evidence" value="ECO:0007669"/>
    <property type="project" value="UniProtKB-KW"/>
</dbReference>
<feature type="region of interest" description="Disordered" evidence="2">
    <location>
        <begin position="243"/>
        <end position="299"/>
    </location>
</feature>
<feature type="compositionally biased region" description="Basic and acidic residues" evidence="2">
    <location>
        <begin position="593"/>
        <end position="603"/>
    </location>
</feature>
<dbReference type="InterPro" id="IPR011990">
    <property type="entry name" value="TPR-like_helical_dom_sf"/>
</dbReference>
<feature type="compositionally biased region" description="Basic and acidic residues" evidence="2">
    <location>
        <begin position="471"/>
        <end position="508"/>
    </location>
</feature>
<feature type="region of interest" description="Disordered" evidence="2">
    <location>
        <begin position="995"/>
        <end position="1015"/>
    </location>
</feature>
<feature type="region of interest" description="Disordered" evidence="2">
    <location>
        <begin position="361"/>
        <end position="581"/>
    </location>
</feature>
<feature type="compositionally biased region" description="Polar residues" evidence="2">
    <location>
        <begin position="515"/>
        <end position="532"/>
    </location>
</feature>
<dbReference type="SUPFAM" id="SSF48452">
    <property type="entry name" value="TPR-like"/>
    <property type="match status" value="1"/>
</dbReference>
<feature type="region of interest" description="Disordered" evidence="2">
    <location>
        <begin position="593"/>
        <end position="627"/>
    </location>
</feature>
<feature type="compositionally biased region" description="Low complexity" evidence="2">
    <location>
        <begin position="999"/>
        <end position="1011"/>
    </location>
</feature>
<feature type="compositionally biased region" description="Basic and acidic residues" evidence="2">
    <location>
        <begin position="1"/>
        <end position="10"/>
    </location>
</feature>
<evidence type="ECO:0000256" key="1">
    <source>
        <dbReference type="ARBA" id="ARBA00023161"/>
    </source>
</evidence>